<feature type="transmembrane region" description="Helical" evidence="1">
    <location>
        <begin position="84"/>
        <end position="109"/>
    </location>
</feature>
<sequence length="188" mass="21110">MNDHDPTPILYSEVTIFMLKSSKIFGISIEIIFGGFMNNQNDNKSNALFAAIQIVLPLLLPILVPTFLIVGMKKWMPDEVKYPSIISLFALCMGFFIVGILFSIVLRLCKLSEEKLKELGFLGFTLSAVSTFLSFYVGYFWLADLTFTSVELSPHAVLIFAILCTLLLEGIFKVMDMFDSSDENKAHV</sequence>
<gene>
    <name evidence="2" type="ORF">BK730_30805</name>
</gene>
<keyword evidence="1" id="KW-0812">Transmembrane</keyword>
<evidence type="ECO:0000313" key="2">
    <source>
        <dbReference type="EMBL" id="OTX84216.1"/>
    </source>
</evidence>
<organism evidence="2 3">
    <name type="scientific">Bacillus wiedmannii</name>
    <dbReference type="NCBI Taxonomy" id="1890302"/>
    <lineage>
        <taxon>Bacteria</taxon>
        <taxon>Bacillati</taxon>
        <taxon>Bacillota</taxon>
        <taxon>Bacilli</taxon>
        <taxon>Bacillales</taxon>
        <taxon>Bacillaceae</taxon>
        <taxon>Bacillus</taxon>
        <taxon>Bacillus cereus group</taxon>
    </lineage>
</organism>
<feature type="transmembrane region" description="Helical" evidence="1">
    <location>
        <begin position="121"/>
        <end position="142"/>
    </location>
</feature>
<dbReference type="EMBL" id="NFDE01000065">
    <property type="protein sequence ID" value="OTX84216.1"/>
    <property type="molecule type" value="Genomic_DNA"/>
</dbReference>
<feature type="transmembrane region" description="Helical" evidence="1">
    <location>
        <begin position="154"/>
        <end position="172"/>
    </location>
</feature>
<reference evidence="2 3" key="1">
    <citation type="submission" date="2016-10" db="EMBL/GenBank/DDBJ databases">
        <title>Comparative genomics of Bacillus thuringiensis reveals a path to pathogens against multiple invertebrate hosts.</title>
        <authorList>
            <person name="Zheng J."/>
            <person name="Gao Q."/>
            <person name="Liu H."/>
            <person name="Peng D."/>
            <person name="Ruan L."/>
            <person name="Sun M."/>
        </authorList>
    </citation>
    <scope>NUCLEOTIDE SEQUENCE [LARGE SCALE GENOMIC DNA]</scope>
    <source>
        <strain evidence="2">BGSC 4BK1</strain>
    </source>
</reference>
<keyword evidence="1" id="KW-0472">Membrane</keyword>
<protein>
    <submittedName>
        <fullName evidence="2">Epimerase</fullName>
    </submittedName>
</protein>
<evidence type="ECO:0000256" key="1">
    <source>
        <dbReference type="SAM" id="Phobius"/>
    </source>
</evidence>
<proteinExistence type="predicted"/>
<dbReference type="AlphaFoldDB" id="A0A242YYD6"/>
<evidence type="ECO:0000313" key="3">
    <source>
        <dbReference type="Proteomes" id="UP000194945"/>
    </source>
</evidence>
<name>A0A242YYD6_9BACI</name>
<dbReference type="Proteomes" id="UP000194945">
    <property type="component" value="Unassembled WGS sequence"/>
</dbReference>
<feature type="transmembrane region" description="Helical" evidence="1">
    <location>
        <begin position="48"/>
        <end position="72"/>
    </location>
</feature>
<feature type="transmembrane region" description="Helical" evidence="1">
    <location>
        <begin position="16"/>
        <end position="36"/>
    </location>
</feature>
<keyword evidence="1" id="KW-1133">Transmembrane helix</keyword>
<comment type="caution">
    <text evidence="2">The sequence shown here is derived from an EMBL/GenBank/DDBJ whole genome shotgun (WGS) entry which is preliminary data.</text>
</comment>
<accession>A0A242YYD6</accession>